<dbReference type="EMBL" id="QOUW02000055">
    <property type="protein sequence ID" value="RIW11639.1"/>
    <property type="molecule type" value="Genomic_DNA"/>
</dbReference>
<name>A0A3A1Q162_VIBHA</name>
<reference evidence="3" key="2">
    <citation type="submission" date="2018-01" db="EMBL/GenBank/DDBJ databases">
        <title>FDA dAtabase for Regulatory Grade micrObial Sequences (FDA-ARGOS): Supporting development and validation of Infectious Disease Dx tests.</title>
        <authorList>
            <person name="Hoffmann M."/>
            <person name="Allard M."/>
            <person name="Evans P."/>
            <person name="Brown E."/>
            <person name="Tallon L."/>
            <person name="Sadzewicz L."/>
            <person name="Sengamalay N."/>
            <person name="Ott S."/>
            <person name="Godinez A."/>
            <person name="Nagaraj S."/>
            <person name="Vyas G."/>
            <person name="Aluvathingal J."/>
            <person name="Nadendla S."/>
            <person name="Geyer C."/>
            <person name="Sichtig H."/>
        </authorList>
    </citation>
    <scope>NUCLEOTIDE SEQUENCE</scope>
    <source>
        <strain evidence="3">FDAARGOS_107</strain>
    </source>
</reference>
<keyword evidence="5" id="KW-1185">Reference proteome</keyword>
<sequence length="78" mass="8736">MSKLFFASLLMLLSFQSAAFTPKEVCFDQDSEFIGWLTDEECAALNGNSPDDFTQNSEYSHPTREPIAESEEPVVIVL</sequence>
<evidence type="ECO:0000313" key="6">
    <source>
        <dbReference type="Proteomes" id="UP000253437"/>
    </source>
</evidence>
<reference evidence="5" key="1">
    <citation type="submission" date="2015-12" db="EMBL/GenBank/DDBJ databases">
        <title>FDA dAtabase for Regulatory Grade micrObial Sequences (FDA-ARGOS): Supporting development and validation of Infectious Disease Dx tests.</title>
        <authorList>
            <person name="Hoffmann M."/>
            <person name="Allard M."/>
            <person name="Evans P."/>
            <person name="Brown E."/>
            <person name="Tallon L.J."/>
            <person name="Sadzewicz L."/>
            <person name="Sengamalay N."/>
            <person name="Ott S."/>
            <person name="Godinez A."/>
            <person name="Nagaraj S."/>
            <person name="Vyas G."/>
            <person name="Aluvathingal J."/>
            <person name="Nadendla S."/>
            <person name="Geyer C."/>
            <person name="Sichtig H."/>
        </authorList>
    </citation>
    <scope>NUCLEOTIDE SEQUENCE [LARGE SCALE GENOMIC DNA]</scope>
    <source>
        <strain evidence="5">ATCC 43516</strain>
    </source>
</reference>
<feature type="signal peptide" evidence="2">
    <location>
        <begin position="1"/>
        <end position="19"/>
    </location>
</feature>
<dbReference type="Proteomes" id="UP000067422">
    <property type="component" value="Chromosome 2"/>
</dbReference>
<dbReference type="AlphaFoldDB" id="A0A3A1Q162"/>
<dbReference type="KEGG" id="vhr:AL538_26465"/>
<dbReference type="Proteomes" id="UP000253437">
    <property type="component" value="Unassembled WGS sequence"/>
</dbReference>
<evidence type="ECO:0000313" key="5">
    <source>
        <dbReference type="Proteomes" id="UP000067422"/>
    </source>
</evidence>
<organism evidence="4 6">
    <name type="scientific">Vibrio harveyi</name>
    <name type="common">Beneckea harveyi</name>
    <dbReference type="NCBI Taxonomy" id="669"/>
    <lineage>
        <taxon>Bacteria</taxon>
        <taxon>Pseudomonadati</taxon>
        <taxon>Pseudomonadota</taxon>
        <taxon>Gammaproteobacteria</taxon>
        <taxon>Vibrionales</taxon>
        <taxon>Vibrionaceae</taxon>
        <taxon>Vibrio</taxon>
    </lineage>
</organism>
<gene>
    <name evidence="3" type="ORF">AL538_26465</name>
    <name evidence="4" type="ORF">DS957_015070</name>
</gene>
<evidence type="ECO:0000256" key="2">
    <source>
        <dbReference type="SAM" id="SignalP"/>
    </source>
</evidence>
<evidence type="ECO:0000313" key="4">
    <source>
        <dbReference type="EMBL" id="RIW11639.1"/>
    </source>
</evidence>
<evidence type="ECO:0000313" key="3">
    <source>
        <dbReference type="EMBL" id="AMG01202.1"/>
    </source>
</evidence>
<dbReference type="GeneID" id="83584863"/>
<feature type="chain" id="PRO_5044005731" evidence="2">
    <location>
        <begin position="20"/>
        <end position="78"/>
    </location>
</feature>
<evidence type="ECO:0000256" key="1">
    <source>
        <dbReference type="SAM" id="MobiDB-lite"/>
    </source>
</evidence>
<reference evidence="4 6" key="3">
    <citation type="submission" date="2018-08" db="EMBL/GenBank/DDBJ databases">
        <title>Vibrio harveyi strains pathogenic to white snook Centropomus viridis Lockington (1877) and potential probiotic bacteria.</title>
        <authorList>
            <person name="Soto-Rodriguez S."/>
            <person name="Gomez-Gil B."/>
            <person name="Lozano-Olvera R."/>
        </authorList>
    </citation>
    <scope>NUCLEOTIDE SEQUENCE [LARGE SCALE GENOMIC DNA]</scope>
    <source>
        <strain evidence="4 6">CAIM 1508</strain>
    </source>
</reference>
<dbReference type="EMBL" id="CP014039">
    <property type="protein sequence ID" value="AMG01202.1"/>
    <property type="molecule type" value="Genomic_DNA"/>
</dbReference>
<keyword evidence="2" id="KW-0732">Signal</keyword>
<dbReference type="RefSeq" id="WP_005452502.1">
    <property type="nucleotide sequence ID" value="NZ_AP031615.1"/>
</dbReference>
<accession>A0A3A1Q162</accession>
<feature type="region of interest" description="Disordered" evidence="1">
    <location>
        <begin position="47"/>
        <end position="78"/>
    </location>
</feature>
<feature type="compositionally biased region" description="Polar residues" evidence="1">
    <location>
        <begin position="47"/>
        <end position="60"/>
    </location>
</feature>
<protein>
    <submittedName>
        <fullName evidence="4">Uncharacterized protein</fullName>
    </submittedName>
</protein>
<proteinExistence type="predicted"/>